<comment type="subunit">
    <text evidence="4">Part of the Bam complex.</text>
</comment>
<dbReference type="Proteomes" id="UP000831607">
    <property type="component" value="Chromosome"/>
</dbReference>
<feature type="domain" description="Outer membrane protein assembly factor BamE" evidence="6">
    <location>
        <begin position="42"/>
        <end position="111"/>
    </location>
</feature>
<dbReference type="HAMAP" id="MF_00925">
    <property type="entry name" value="OM_assembly_BamE"/>
    <property type="match status" value="1"/>
</dbReference>
<evidence type="ECO:0000256" key="4">
    <source>
        <dbReference type="HAMAP-Rule" id="MF_00925"/>
    </source>
</evidence>
<dbReference type="InterPro" id="IPR007450">
    <property type="entry name" value="BamE_dom"/>
</dbReference>
<comment type="similarity">
    <text evidence="4">Belongs to the BamE family.</text>
</comment>
<dbReference type="InterPro" id="IPR037873">
    <property type="entry name" value="BamE-like"/>
</dbReference>
<dbReference type="PROSITE" id="PS51257">
    <property type="entry name" value="PROKAR_LIPOPROTEIN"/>
    <property type="match status" value="1"/>
</dbReference>
<gene>
    <name evidence="4" type="primary">bamE</name>
    <name evidence="7" type="ORF">DHf2319_05855</name>
</gene>
<keyword evidence="3 4" id="KW-0998">Cell outer membrane</keyword>
<evidence type="ECO:0000256" key="1">
    <source>
        <dbReference type="ARBA" id="ARBA00022729"/>
    </source>
</evidence>
<evidence type="ECO:0000259" key="6">
    <source>
        <dbReference type="Pfam" id="PF04355"/>
    </source>
</evidence>
<comment type="function">
    <text evidence="4">Part of the outer membrane protein assembly complex, which is involved in assembly and insertion of beta-barrel proteins into the outer membrane.</text>
</comment>
<keyword evidence="4" id="KW-0449">Lipoprotein</keyword>
<evidence type="ECO:0000256" key="2">
    <source>
        <dbReference type="ARBA" id="ARBA00023136"/>
    </source>
</evidence>
<keyword evidence="1 4" id="KW-0732">Signal</keyword>
<sequence length="187" mass="20885">MRVSRLSYRATLGATVLAVTVLVSGCSSNQWGFPYRVGVQQGNWITTDQVGLLTEGMTREQVRFALGSPTLTSVLHADRWDYPYFYRAPNGLVEERNFAVFFRNGLLVSWQGDEQPEVQPFQIAKETVEREKDEQAEFTLERERVQAATGQIESEPGIDFSTITDAPPSTDPGALPDEPDAVPQELM</sequence>
<feature type="region of interest" description="Disordered" evidence="5">
    <location>
        <begin position="143"/>
        <end position="187"/>
    </location>
</feature>
<accession>A0ABY4AM53</accession>
<organism evidence="7 8">
    <name type="scientific">Orrella daihaiensis</name>
    <dbReference type="NCBI Taxonomy" id="2782176"/>
    <lineage>
        <taxon>Bacteria</taxon>
        <taxon>Pseudomonadati</taxon>
        <taxon>Pseudomonadota</taxon>
        <taxon>Betaproteobacteria</taxon>
        <taxon>Burkholderiales</taxon>
        <taxon>Alcaligenaceae</taxon>
        <taxon>Orrella</taxon>
    </lineage>
</organism>
<name>A0ABY4AM53_9BURK</name>
<dbReference type="PANTHER" id="PTHR37482">
    <property type="entry name" value="OUTER MEMBRANE PROTEIN ASSEMBLY FACTOR BAME"/>
    <property type="match status" value="1"/>
</dbReference>
<keyword evidence="2 4" id="KW-0472">Membrane</keyword>
<proteinExistence type="inferred from homology"/>
<keyword evidence="8" id="KW-1185">Reference proteome</keyword>
<evidence type="ECO:0000256" key="3">
    <source>
        <dbReference type="ARBA" id="ARBA00023237"/>
    </source>
</evidence>
<protein>
    <recommendedName>
        <fullName evidence="4">Outer membrane protein assembly factor BamE</fullName>
    </recommendedName>
</protein>
<dbReference type="Pfam" id="PF04355">
    <property type="entry name" value="BamE"/>
    <property type="match status" value="1"/>
</dbReference>
<evidence type="ECO:0000256" key="5">
    <source>
        <dbReference type="SAM" id="MobiDB-lite"/>
    </source>
</evidence>
<dbReference type="EMBL" id="CP063982">
    <property type="protein sequence ID" value="UOD51357.1"/>
    <property type="molecule type" value="Genomic_DNA"/>
</dbReference>
<evidence type="ECO:0000313" key="8">
    <source>
        <dbReference type="Proteomes" id="UP000831607"/>
    </source>
</evidence>
<comment type="subcellular location">
    <subcellularLocation>
        <location evidence="4">Cell outer membrane</location>
        <topology evidence="4">Lipid-anchor</topology>
    </subcellularLocation>
</comment>
<dbReference type="InterPro" id="IPR026592">
    <property type="entry name" value="BamE"/>
</dbReference>
<dbReference type="Gene3D" id="3.30.1450.10">
    <property type="match status" value="1"/>
</dbReference>
<dbReference type="RefSeq" id="WP_243479820.1">
    <property type="nucleotide sequence ID" value="NZ_CP063982.1"/>
</dbReference>
<dbReference type="PANTHER" id="PTHR37482:SF1">
    <property type="entry name" value="OUTER MEMBRANE PROTEIN ASSEMBLY FACTOR BAME"/>
    <property type="match status" value="1"/>
</dbReference>
<evidence type="ECO:0000313" key="7">
    <source>
        <dbReference type="EMBL" id="UOD51357.1"/>
    </source>
</evidence>
<reference evidence="7 8" key="1">
    <citation type="submission" date="2020-11" db="EMBL/GenBank/DDBJ databases">
        <title>Algicoccus daihaiensis sp.nov., isolated from Daihai Lake in Inner Mongolia.</title>
        <authorList>
            <person name="Kai J."/>
        </authorList>
    </citation>
    <scope>NUCLEOTIDE SEQUENCE [LARGE SCALE GENOMIC DNA]</scope>
    <source>
        <strain evidence="8">f23</strain>
    </source>
</reference>
<keyword evidence="4" id="KW-0564">Palmitate</keyword>